<sequence length="2210" mass="234838">MKKNEKFLKTFLMLNAVMTGVAAAGTNNVKYEKMYEKMTKNISTNKSNKDNYQLIERILNQRNKELKDLHLQGDYIVKPEYLEWQIFFNSFADKIKINGKQENAVTYNEDRVKSVNFAMMLPIKGIQDKNISLDISAIQPPYITPSISAVNPVAMTSPTINHDSFTLPAAPAPKAPYFGTGSQSYNTPVGKLTSNVVYNTTGNAVYENLNVSSSAAGTEILVKGTVTDITGTADYENGLYSGTTSALTSYTHSFATFDVINIGNNGMFEVKGDWTYRSNSVINGHTSYGFLSYRPYYVNTDSQVTFSGNLALRNKANYVNGSATGMVGLSLNADNVTSNPTGKATLENKGTITLGVLDPGDSYYRMVGMQLESGSTYKIDSELINSGTIILNSNYTSSMAGMQINLSNDSRYTGNSLVKIGNIKMKSSGENYTSAIGVIFGHTSNLGLVDSNVIVDGSGGLIDIEAYLGNGIQINRVNKPQSSNNGVENFKNLNMLINGKSIIGISRSTNNAAENAVDMIMTGDVISSIKFGPNSVESTMFMPVRDVIILDASLKDSVGVINEGRGNSVGYIYTAATNATANYATLKNYMPIEIGSGAEAMTALGVRVAGTVENYADIINNSSPYTESGVVYGAKGLVSDLNQAVMTNYGNIDMNGKNATAFYNGFLLNSASDHTVINNEKGIVIYSTASHRGSSLGYVAGESNVSANKLEVNGSDGVVAFSHGGNITLSPLTAGGTLELTANGENTYAFYHQKGGGNIAGKIKINGTINANVKNGGIGLHYTGTGVTAAPVNLGTELATIIDSSGGTLNIITDSDSYNLTLKNTTVNLSNLSNLNFDNVTFTPDAKTKMYDGGLFVDIDSNIDKNNNTGSKAYRNTGMSASNVTVNSGITITGTENSLTAVGQDFSDIVRWGELANKGTISLSGDESTGIYGKKSTIENTGSINLSGKDTTTIYSIDSSVKNTGEIKTGDKGVGIYSEIDPYSFAILTVENDGKIEAGTGTGAVGIYSVLKNTNIPYYNHETILNTNSDIDMRKSQNSVGIYSIDRNVSGTDSGKISIGKDSYGVYVNNGDVSLNNLTLNISGDNSVGIYTNGTGSFSGNGTVNVDGKGIVILNIESTGTYNQNFVVNSTAGSSYIFQNLKNRTLVSNNTVNLGEGGTYINAVDSNVTLDINSDLNSFNTATGNYDSRMIGAVSSGGTGSITNKGIISFGDESAGLYARDGGQIINEGSISLGANSVGLYGEGTGANITNDILAEINVRDNSVGIVSNNGDSITSSGKINGTGERLTGIYSDSINNTVIQVNGDITLTGNKSVGAYLAGTGLQTFTNNAVITSGSSNSDLDPAIGIYNNGSGNKIINNNTIKTGDNSVSIYNNSGEIIQNSGNITTGQNSVGIYTNSGKVSLLAGSMNINGADSVGIYASENAEIENNLSMTFTDSSYGIVANSGSKLINNSGAVIMGESSVFIYSKGGNEVLNKAGSDITLTGSNSSGIYTTDGTDIENHGHITADTGLGNIGISNKGGSVLNTGNIKTGDSIIIDEENTFLNTYSVGVYGENTKGFKNTGNIEAGYRGIGLYIKDNTGEALNSGDIKSDKEGVMGIYAENSTVKNTGNITLSGDESIGIAAAKKVTAVNSGVITMNGNNSIGIYANISSKIINEKTGVININGNNSTGIQLSLGSTLENYGQINMASGIYGSKDIAIGDQGYTPPSIVNAGVIMVDEKFEIDGINLTIKVDPDSLRLPTLEEITLGGYSPEDLNAGFLISNSTSIKAPSFDLGGNTTKIDPNFTQGTNMRVYKFVNVFDPSTPEGGPNTGEVAVESGSLTFDAIPVVNKDSGGIDIWMEKINYNKFTQGTWYNEFSENIESGYLNAAGDSLKLYDRLDLISTQSALNNDFEQLAGNVYSNIMQREQNIGSMFNNTLDILQNSENNTKENVKIGVVAGYGSREEKTSGVPDYDYKTYGVLGLREVERTYKHKFGYSLGYTQTNFEFDDSDSKDRADTFQIGVHNKYSTNGWNFKNDLLGRMSIHNVDRNIKWSDGNKSELSSDYNVYGVSSLNSAGREIDLGNNFTLEPYAGLELGYAVHSDFEEKDGIEKLKVRENDAYSVKPSAGIRFGVKKDIKDSGWMVKGNLGAAYEYELGDMNRQEEASVINIENGYHKLAKVSEDKGMLKVNASGGVEFKERYGIYVTGEYAAGNDDREDYKIGVTLKASF</sequence>
<accession>D1AN11</accession>
<dbReference type="InterPro" id="IPR036709">
    <property type="entry name" value="Autotransporte_beta_dom_sf"/>
</dbReference>
<dbReference type="RefSeq" id="WP_012859985.1">
    <property type="nucleotide sequence ID" value="NC_013517.1"/>
</dbReference>
<dbReference type="InterPro" id="IPR058034">
    <property type="entry name" value="BigA_beta"/>
</dbReference>
<reference evidence="4" key="1">
    <citation type="submission" date="2009-09" db="EMBL/GenBank/DDBJ databases">
        <title>The complete chromosome of Sebaldella termitidis ATCC 33386.</title>
        <authorList>
            <consortium name="US DOE Joint Genome Institute (JGI-PGF)"/>
            <person name="Lucas S."/>
            <person name="Copeland A."/>
            <person name="Lapidus A."/>
            <person name="Glavina del Rio T."/>
            <person name="Dalin E."/>
            <person name="Tice H."/>
            <person name="Bruce D."/>
            <person name="Goodwin L."/>
            <person name="Pitluck S."/>
            <person name="Kyrpides N."/>
            <person name="Mavromatis K."/>
            <person name="Ivanova N."/>
            <person name="Mikhailova N."/>
            <person name="Sims D."/>
            <person name="Meincke L."/>
            <person name="Brettin T."/>
            <person name="Detter J.C."/>
            <person name="Han C."/>
            <person name="Larimer F."/>
            <person name="Land M."/>
            <person name="Hauser L."/>
            <person name="Markowitz V."/>
            <person name="Cheng J.F."/>
            <person name="Hugenholtz P."/>
            <person name="Woyke T."/>
            <person name="Wu D."/>
            <person name="Eisen J.A."/>
        </authorList>
    </citation>
    <scope>NUCLEOTIDE SEQUENCE [LARGE SCALE GENOMIC DNA]</scope>
    <source>
        <strain evidence="4">ATCC 33386 / NCTC 11300</strain>
    </source>
</reference>
<dbReference type="Pfam" id="PF25783">
    <property type="entry name" value="BigA_beta"/>
    <property type="match status" value="1"/>
</dbReference>
<evidence type="ECO:0000256" key="1">
    <source>
        <dbReference type="SAM" id="SignalP"/>
    </source>
</evidence>
<evidence type="ECO:0000313" key="3">
    <source>
        <dbReference type="EMBL" id="ACZ07387.1"/>
    </source>
</evidence>
<evidence type="ECO:0000313" key="4">
    <source>
        <dbReference type="Proteomes" id="UP000000845"/>
    </source>
</evidence>
<dbReference type="SUPFAM" id="SSF103515">
    <property type="entry name" value="Autotransporter"/>
    <property type="match status" value="1"/>
</dbReference>
<feature type="signal peptide" evidence="1">
    <location>
        <begin position="1"/>
        <end position="24"/>
    </location>
</feature>
<dbReference type="EMBL" id="CP001739">
    <property type="protein sequence ID" value="ACZ07387.1"/>
    <property type="molecule type" value="Genomic_DNA"/>
</dbReference>
<dbReference type="eggNOG" id="COG4625">
    <property type="taxonomic scope" value="Bacteria"/>
</dbReference>
<feature type="chain" id="PRO_5003020306" evidence="1">
    <location>
        <begin position="25"/>
        <end position="2210"/>
    </location>
</feature>
<evidence type="ECO:0000259" key="2">
    <source>
        <dbReference type="PROSITE" id="PS51208"/>
    </source>
</evidence>
<organism evidence="3 4">
    <name type="scientific">Sebaldella termitidis (strain ATCC 33386 / NCTC 11300)</name>
    <dbReference type="NCBI Taxonomy" id="526218"/>
    <lineage>
        <taxon>Bacteria</taxon>
        <taxon>Fusobacteriati</taxon>
        <taxon>Fusobacteriota</taxon>
        <taxon>Fusobacteriia</taxon>
        <taxon>Fusobacteriales</taxon>
        <taxon>Leptotrichiaceae</taxon>
        <taxon>Sebaldella</taxon>
    </lineage>
</organism>
<name>D1AN11_SEBTE</name>
<dbReference type="STRING" id="526218.Sterm_0512"/>
<protein>
    <submittedName>
        <fullName evidence="3">Outer membrane autotransporter barrel domain protein</fullName>
    </submittedName>
</protein>
<reference evidence="3 4" key="2">
    <citation type="journal article" date="2010" name="Stand. Genomic Sci.">
        <title>Complete genome sequence of Sebaldella termitidis type strain (NCTC 11300).</title>
        <authorList>
            <person name="Harmon-Smith M."/>
            <person name="Celia L."/>
            <person name="Chertkov O."/>
            <person name="Lapidus A."/>
            <person name="Copeland A."/>
            <person name="Glavina Del Rio T."/>
            <person name="Nolan M."/>
            <person name="Lucas S."/>
            <person name="Tice H."/>
            <person name="Cheng J.F."/>
            <person name="Han C."/>
            <person name="Detter J.C."/>
            <person name="Bruce D."/>
            <person name="Goodwin L."/>
            <person name="Pitluck S."/>
            <person name="Pati A."/>
            <person name="Liolios K."/>
            <person name="Ivanova N."/>
            <person name="Mavromatis K."/>
            <person name="Mikhailova N."/>
            <person name="Chen A."/>
            <person name="Palaniappan K."/>
            <person name="Land M."/>
            <person name="Hauser L."/>
            <person name="Chang Y.J."/>
            <person name="Jeffries C.D."/>
            <person name="Brettin T."/>
            <person name="Goker M."/>
            <person name="Beck B."/>
            <person name="Bristow J."/>
            <person name="Eisen J.A."/>
            <person name="Markowitz V."/>
            <person name="Hugenholtz P."/>
            <person name="Kyrpides N.C."/>
            <person name="Klenk H.P."/>
            <person name="Chen F."/>
        </authorList>
    </citation>
    <scope>NUCLEOTIDE SEQUENCE [LARGE SCALE GENOMIC DNA]</scope>
    <source>
        <strain evidence="4">ATCC 33386 / NCTC 11300</strain>
    </source>
</reference>
<dbReference type="SMART" id="SM00869">
    <property type="entry name" value="Autotransporter"/>
    <property type="match status" value="1"/>
</dbReference>
<dbReference type="PROSITE" id="PS51208">
    <property type="entry name" value="AUTOTRANSPORTER"/>
    <property type="match status" value="1"/>
</dbReference>
<dbReference type="KEGG" id="str:Sterm_0512"/>
<dbReference type="Gene3D" id="2.40.128.130">
    <property type="entry name" value="Autotransporter beta-domain"/>
    <property type="match status" value="1"/>
</dbReference>
<dbReference type="HOGENOM" id="CLU_229799_0_0_0"/>
<keyword evidence="4" id="KW-1185">Reference proteome</keyword>
<proteinExistence type="predicted"/>
<gene>
    <name evidence="3" type="ordered locus">Sterm_0512</name>
</gene>
<dbReference type="Pfam" id="PF03797">
    <property type="entry name" value="Autotransporter"/>
    <property type="match status" value="1"/>
</dbReference>
<dbReference type="Proteomes" id="UP000000845">
    <property type="component" value="Chromosome"/>
</dbReference>
<feature type="domain" description="Autotransporter" evidence="2">
    <location>
        <begin position="1926"/>
        <end position="2210"/>
    </location>
</feature>
<keyword evidence="1" id="KW-0732">Signal</keyword>
<dbReference type="eggNOG" id="COG3210">
    <property type="taxonomic scope" value="Bacteria"/>
</dbReference>
<dbReference type="InterPro" id="IPR005546">
    <property type="entry name" value="Autotransporte_beta"/>
</dbReference>